<accession>A0AAN7W0Y8</accession>
<reference evidence="11 12" key="1">
    <citation type="journal article" date="2024" name="Insects">
        <title>An Improved Chromosome-Level Genome Assembly of the Firefly Pyrocoelia pectoralis.</title>
        <authorList>
            <person name="Fu X."/>
            <person name="Meyer-Rochow V.B."/>
            <person name="Ballantyne L."/>
            <person name="Zhu X."/>
        </authorList>
    </citation>
    <scope>NUCLEOTIDE SEQUENCE [LARGE SCALE GENOMIC DNA]</scope>
    <source>
        <strain evidence="11">XCY_ONT2</strain>
    </source>
</reference>
<dbReference type="Gene3D" id="1.20.1280.50">
    <property type="match status" value="1"/>
</dbReference>
<protein>
    <recommendedName>
        <fullName evidence="3">F-box only protein 9</fullName>
    </recommendedName>
</protein>
<evidence type="ECO:0000256" key="3">
    <source>
        <dbReference type="ARBA" id="ARBA00019775"/>
    </source>
</evidence>
<name>A0AAN7W0Y8_9COLE</name>
<dbReference type="Proteomes" id="UP001329430">
    <property type="component" value="Chromosome 1"/>
</dbReference>
<evidence type="ECO:0000256" key="2">
    <source>
        <dbReference type="ARBA" id="ARBA00004906"/>
    </source>
</evidence>
<dbReference type="GO" id="GO:0019005">
    <property type="term" value="C:SCF ubiquitin ligase complex"/>
    <property type="evidence" value="ECO:0007669"/>
    <property type="project" value="TreeGrafter"/>
</dbReference>
<dbReference type="GO" id="GO:0005737">
    <property type="term" value="C:cytoplasm"/>
    <property type="evidence" value="ECO:0007669"/>
    <property type="project" value="UniProtKB-SubCell"/>
</dbReference>
<feature type="repeat" description="TPR" evidence="7">
    <location>
        <begin position="73"/>
        <end position="106"/>
    </location>
</feature>
<dbReference type="Pfam" id="PF12937">
    <property type="entry name" value="F-box-like"/>
    <property type="match status" value="1"/>
</dbReference>
<evidence type="ECO:0000313" key="12">
    <source>
        <dbReference type="Proteomes" id="UP001329430"/>
    </source>
</evidence>
<dbReference type="InterPro" id="IPR036047">
    <property type="entry name" value="F-box-like_dom_sf"/>
</dbReference>
<dbReference type="SUPFAM" id="SSF81383">
    <property type="entry name" value="F-box domain"/>
    <property type="match status" value="1"/>
</dbReference>
<comment type="caution">
    <text evidence="11">The sequence shown here is derived from an EMBL/GenBank/DDBJ whole genome shotgun (WGS) entry which is preliminary data.</text>
</comment>
<evidence type="ECO:0000313" key="11">
    <source>
        <dbReference type="EMBL" id="KAK5650944.1"/>
    </source>
</evidence>
<evidence type="ECO:0000256" key="8">
    <source>
        <dbReference type="SAM" id="MobiDB-lite"/>
    </source>
</evidence>
<dbReference type="GO" id="GO:0031146">
    <property type="term" value="P:SCF-dependent proteasomal ubiquitin-dependent protein catabolic process"/>
    <property type="evidence" value="ECO:0007669"/>
    <property type="project" value="TreeGrafter"/>
</dbReference>
<evidence type="ECO:0000259" key="10">
    <source>
        <dbReference type="Pfam" id="PF19270"/>
    </source>
</evidence>
<dbReference type="FunFam" id="1.20.1280.50:FF:000012">
    <property type="entry name" value="F-box only protein 9"/>
    <property type="match status" value="1"/>
</dbReference>
<dbReference type="CDD" id="cd22089">
    <property type="entry name" value="F-box_FBXO9"/>
    <property type="match status" value="1"/>
</dbReference>
<comment type="pathway">
    <text evidence="2">Protein modification; protein ubiquitination.</text>
</comment>
<dbReference type="InterPro" id="IPR019734">
    <property type="entry name" value="TPR_rpt"/>
</dbReference>
<dbReference type="PROSITE" id="PS50005">
    <property type="entry name" value="TPR"/>
    <property type="match status" value="1"/>
</dbReference>
<evidence type="ECO:0000256" key="6">
    <source>
        <dbReference type="ARBA" id="ARBA00022803"/>
    </source>
</evidence>
<dbReference type="EMBL" id="JAVRBK010000001">
    <property type="protein sequence ID" value="KAK5650944.1"/>
    <property type="molecule type" value="Genomic_DNA"/>
</dbReference>
<feature type="domain" description="F-box protein Hrt3/FBXO9 C-terminal" evidence="10">
    <location>
        <begin position="242"/>
        <end position="345"/>
    </location>
</feature>
<feature type="domain" description="F-box" evidence="9">
    <location>
        <begin position="178"/>
        <end position="227"/>
    </location>
</feature>
<evidence type="ECO:0000256" key="1">
    <source>
        <dbReference type="ARBA" id="ARBA00004496"/>
    </source>
</evidence>
<dbReference type="PANTHER" id="PTHR12874:SF29">
    <property type="entry name" value="F-BOX ONLY PROTEIN 9"/>
    <property type="match status" value="1"/>
</dbReference>
<dbReference type="Pfam" id="PF19270">
    <property type="entry name" value="FBO_C"/>
    <property type="match status" value="1"/>
</dbReference>
<keyword evidence="12" id="KW-1185">Reference proteome</keyword>
<gene>
    <name evidence="11" type="ORF">RI129_001973</name>
</gene>
<evidence type="ECO:0000256" key="4">
    <source>
        <dbReference type="ARBA" id="ARBA00022490"/>
    </source>
</evidence>
<dbReference type="InterPro" id="IPR001810">
    <property type="entry name" value="F-box_dom"/>
</dbReference>
<dbReference type="PANTHER" id="PTHR12874">
    <property type="entry name" value="F-BOX ONLY PROTEIN 48-RELATED"/>
    <property type="match status" value="1"/>
</dbReference>
<proteinExistence type="predicted"/>
<evidence type="ECO:0000259" key="9">
    <source>
        <dbReference type="Pfam" id="PF12937"/>
    </source>
</evidence>
<keyword evidence="6 7" id="KW-0802">TPR repeat</keyword>
<keyword evidence="5" id="KW-0833">Ubl conjugation pathway</keyword>
<dbReference type="AlphaFoldDB" id="A0AAN7W0Y8"/>
<feature type="region of interest" description="Disordered" evidence="8">
    <location>
        <begin position="1"/>
        <end position="33"/>
    </location>
</feature>
<comment type="subcellular location">
    <subcellularLocation>
        <location evidence="1">Cytoplasm</location>
    </subcellularLocation>
</comment>
<evidence type="ECO:0000256" key="7">
    <source>
        <dbReference type="PROSITE-ProRule" id="PRU00339"/>
    </source>
</evidence>
<keyword evidence="4" id="KW-0963">Cytoplasm</keyword>
<evidence type="ECO:0000256" key="5">
    <source>
        <dbReference type="ARBA" id="ARBA00022786"/>
    </source>
</evidence>
<organism evidence="11 12">
    <name type="scientific">Pyrocoelia pectoralis</name>
    <dbReference type="NCBI Taxonomy" id="417401"/>
    <lineage>
        <taxon>Eukaryota</taxon>
        <taxon>Metazoa</taxon>
        <taxon>Ecdysozoa</taxon>
        <taxon>Arthropoda</taxon>
        <taxon>Hexapoda</taxon>
        <taxon>Insecta</taxon>
        <taxon>Pterygota</taxon>
        <taxon>Neoptera</taxon>
        <taxon>Endopterygota</taxon>
        <taxon>Coleoptera</taxon>
        <taxon>Polyphaga</taxon>
        <taxon>Elateriformia</taxon>
        <taxon>Elateroidea</taxon>
        <taxon>Lampyridae</taxon>
        <taxon>Lampyrinae</taxon>
        <taxon>Pyrocoelia</taxon>
    </lineage>
</organism>
<dbReference type="InterPro" id="IPR045464">
    <property type="entry name" value="Hrt3/FBXO9_C"/>
</dbReference>
<sequence>MGSVGEDSCYDGDGKESSTSDDDENSSSLAQSVEDALENFRDKWKKELEMYKNREYKKVKEPSQAEDDTESVAKRLFLNGAEMERSGQLYEAIQFYRRAVQLVPDIEFRLHTRAKNVSIEHETEETLKDVIRAEVYEDQNNSCDDDKEIKDLYNHIQRKMIKSPFMCIPANEQKVTHISALPLEILLYIFRWVVSNEIDMRSLEICSFVCRGFYLCCRDSEIWRLACARIWGINVTLPRNCASWRQMFIESARLSFNGCYIGKTTYIRSGENSFQDQFYRPWHIVAYYRYLRFFPDGMVLMLTSPDEPAVCVGQLKYRAYKNPTILSGHYWLKDDKVTIIVYRNEKPKNNFGYKRNKKRDVIPDNHQETFHLEMQIQDYKNQRHIRLAWTGYSVYTRYKNGVENTCHFDLIGNRFPPLWFSRVKSYTTESYSPL</sequence>